<gene>
    <name evidence="12" type="ORF">F3Y22_tig00011079pilonHSYRG00223</name>
</gene>
<evidence type="ECO:0000256" key="7">
    <source>
        <dbReference type="ARBA" id="ARBA00022989"/>
    </source>
</evidence>
<evidence type="ECO:0000256" key="1">
    <source>
        <dbReference type="ARBA" id="ARBA00001971"/>
    </source>
</evidence>
<comment type="cofactor">
    <cofactor evidence="1">
        <name>heme</name>
        <dbReference type="ChEBI" id="CHEBI:30413"/>
    </cofactor>
</comment>
<evidence type="ECO:0000256" key="8">
    <source>
        <dbReference type="ARBA" id="ARBA00023002"/>
    </source>
</evidence>
<comment type="similarity">
    <text evidence="3">Belongs to the cytochrome P450 family.</text>
</comment>
<name>A0A6A3C4V0_HIBSY</name>
<dbReference type="GO" id="GO:0004497">
    <property type="term" value="F:monooxygenase activity"/>
    <property type="evidence" value="ECO:0007669"/>
    <property type="project" value="UniProtKB-KW"/>
</dbReference>
<evidence type="ECO:0000256" key="11">
    <source>
        <dbReference type="ARBA" id="ARBA00023136"/>
    </source>
</evidence>
<proteinExistence type="inferred from homology"/>
<reference evidence="12" key="1">
    <citation type="submission" date="2019-09" db="EMBL/GenBank/DDBJ databases">
        <title>Draft genome information of white flower Hibiscus syriacus.</title>
        <authorList>
            <person name="Kim Y.-M."/>
        </authorList>
    </citation>
    <scope>NUCLEOTIDE SEQUENCE [LARGE SCALE GENOMIC DNA]</scope>
    <source>
        <strain evidence="12">YM2019G1</strain>
    </source>
</reference>
<evidence type="ECO:0000313" key="12">
    <source>
        <dbReference type="EMBL" id="KAE8724033.1"/>
    </source>
</evidence>
<evidence type="ECO:0000256" key="6">
    <source>
        <dbReference type="ARBA" id="ARBA00022723"/>
    </source>
</evidence>
<sequence length="193" mass="21787">MSSTVLGENWGKPLVFKRDRKPIFGSGLVMVEGFDWVRHRHAMASSMVEPTTLMLNKWTTLISSGQSEIDVEREITTTAGEIIPRTSFGLSNQEGREVYEKLRAMQITLFNSNRYVGVPFSKWLFLKKTLEARKLGKEIDQLLLSIIVARNKSWDGSTQKDLLGLLMEGNHLDGGAGKSLMTREFICHTLKLV</sequence>
<evidence type="ECO:0000256" key="4">
    <source>
        <dbReference type="ARBA" id="ARBA00022617"/>
    </source>
</evidence>
<dbReference type="AlphaFoldDB" id="A0A6A3C4V0"/>
<dbReference type="Gene3D" id="1.10.630.10">
    <property type="entry name" value="Cytochrome P450"/>
    <property type="match status" value="1"/>
</dbReference>
<keyword evidence="5" id="KW-0812">Transmembrane</keyword>
<evidence type="ECO:0000256" key="3">
    <source>
        <dbReference type="ARBA" id="ARBA00010617"/>
    </source>
</evidence>
<organism evidence="12 13">
    <name type="scientific">Hibiscus syriacus</name>
    <name type="common">Rose of Sharon</name>
    <dbReference type="NCBI Taxonomy" id="106335"/>
    <lineage>
        <taxon>Eukaryota</taxon>
        <taxon>Viridiplantae</taxon>
        <taxon>Streptophyta</taxon>
        <taxon>Embryophyta</taxon>
        <taxon>Tracheophyta</taxon>
        <taxon>Spermatophyta</taxon>
        <taxon>Magnoliopsida</taxon>
        <taxon>eudicotyledons</taxon>
        <taxon>Gunneridae</taxon>
        <taxon>Pentapetalae</taxon>
        <taxon>rosids</taxon>
        <taxon>malvids</taxon>
        <taxon>Malvales</taxon>
        <taxon>Malvaceae</taxon>
        <taxon>Malvoideae</taxon>
        <taxon>Hibiscus</taxon>
    </lineage>
</organism>
<dbReference type="InterPro" id="IPR036396">
    <property type="entry name" value="Cyt_P450_sf"/>
</dbReference>
<evidence type="ECO:0000256" key="10">
    <source>
        <dbReference type="ARBA" id="ARBA00023033"/>
    </source>
</evidence>
<dbReference type="SUPFAM" id="SSF48264">
    <property type="entry name" value="Cytochrome P450"/>
    <property type="match status" value="1"/>
</dbReference>
<dbReference type="EMBL" id="VEPZ02000491">
    <property type="protein sequence ID" value="KAE8724033.1"/>
    <property type="molecule type" value="Genomic_DNA"/>
</dbReference>
<keyword evidence="8" id="KW-0560">Oxidoreductase</keyword>
<evidence type="ECO:0000256" key="2">
    <source>
        <dbReference type="ARBA" id="ARBA00004167"/>
    </source>
</evidence>
<dbReference type="Proteomes" id="UP000436088">
    <property type="component" value="Unassembled WGS sequence"/>
</dbReference>
<keyword evidence="7" id="KW-1133">Transmembrane helix</keyword>
<dbReference type="InterPro" id="IPR050665">
    <property type="entry name" value="Cytochrome_P450_Monooxygen"/>
</dbReference>
<keyword evidence="6" id="KW-0479">Metal-binding</keyword>
<keyword evidence="4" id="KW-0349">Heme</keyword>
<dbReference type="GO" id="GO:0016705">
    <property type="term" value="F:oxidoreductase activity, acting on paired donors, with incorporation or reduction of molecular oxygen"/>
    <property type="evidence" value="ECO:0007669"/>
    <property type="project" value="InterPro"/>
</dbReference>
<protein>
    <submittedName>
        <fullName evidence="12">Tripeptidyl peptidase ii</fullName>
    </submittedName>
</protein>
<evidence type="ECO:0000313" key="13">
    <source>
        <dbReference type="Proteomes" id="UP000436088"/>
    </source>
</evidence>
<keyword evidence="11" id="KW-0472">Membrane</keyword>
<dbReference type="PANTHER" id="PTHR24282:SF15">
    <property type="entry name" value="CYTOCHROME P450, FAMILY 715, SUBFAMILY A, POLYPEPTIDE 1"/>
    <property type="match status" value="1"/>
</dbReference>
<comment type="subcellular location">
    <subcellularLocation>
        <location evidence="2">Membrane</location>
        <topology evidence="2">Single-pass membrane protein</topology>
    </subcellularLocation>
</comment>
<dbReference type="GO" id="GO:0016020">
    <property type="term" value="C:membrane"/>
    <property type="evidence" value="ECO:0007669"/>
    <property type="project" value="UniProtKB-SubCell"/>
</dbReference>
<dbReference type="GO" id="GO:0005506">
    <property type="term" value="F:iron ion binding"/>
    <property type="evidence" value="ECO:0007669"/>
    <property type="project" value="InterPro"/>
</dbReference>
<dbReference type="InterPro" id="IPR001128">
    <property type="entry name" value="Cyt_P450"/>
</dbReference>
<dbReference type="PANTHER" id="PTHR24282">
    <property type="entry name" value="CYTOCHROME P450 FAMILY MEMBER"/>
    <property type="match status" value="1"/>
</dbReference>
<evidence type="ECO:0000256" key="5">
    <source>
        <dbReference type="ARBA" id="ARBA00022692"/>
    </source>
</evidence>
<comment type="caution">
    <text evidence="12">The sequence shown here is derived from an EMBL/GenBank/DDBJ whole genome shotgun (WGS) entry which is preliminary data.</text>
</comment>
<dbReference type="GO" id="GO:0020037">
    <property type="term" value="F:heme binding"/>
    <property type="evidence" value="ECO:0007669"/>
    <property type="project" value="InterPro"/>
</dbReference>
<evidence type="ECO:0000256" key="9">
    <source>
        <dbReference type="ARBA" id="ARBA00023004"/>
    </source>
</evidence>
<keyword evidence="13" id="KW-1185">Reference proteome</keyword>
<keyword evidence="10" id="KW-0503">Monooxygenase</keyword>
<accession>A0A6A3C4V0</accession>
<keyword evidence="9" id="KW-0408">Iron</keyword>
<dbReference type="Pfam" id="PF00067">
    <property type="entry name" value="p450"/>
    <property type="match status" value="1"/>
</dbReference>